<dbReference type="SMART" id="SM00507">
    <property type="entry name" value="HNHc"/>
    <property type="match status" value="1"/>
</dbReference>
<dbReference type="EMBL" id="QJJU01000004">
    <property type="protein sequence ID" value="PXX10231.1"/>
    <property type="molecule type" value="Genomic_DNA"/>
</dbReference>
<evidence type="ECO:0000313" key="4">
    <source>
        <dbReference type="Proteomes" id="UP000247781"/>
    </source>
</evidence>
<dbReference type="AlphaFoldDB" id="A0A318HJF8"/>
<dbReference type="InterPro" id="IPR003615">
    <property type="entry name" value="HNH_nuc"/>
</dbReference>
<organism evidence="3 4">
    <name type="scientific">Mycolicibacterium moriokaense</name>
    <dbReference type="NCBI Taxonomy" id="39691"/>
    <lineage>
        <taxon>Bacteria</taxon>
        <taxon>Bacillati</taxon>
        <taxon>Actinomycetota</taxon>
        <taxon>Actinomycetes</taxon>
        <taxon>Mycobacteriales</taxon>
        <taxon>Mycobacteriaceae</taxon>
        <taxon>Mycolicibacterium</taxon>
    </lineage>
</organism>
<dbReference type="InterPro" id="IPR003870">
    <property type="entry name" value="DUF222"/>
</dbReference>
<name>A0A318HJF8_9MYCO</name>
<evidence type="ECO:0000313" key="3">
    <source>
        <dbReference type="EMBL" id="PXX10231.1"/>
    </source>
</evidence>
<dbReference type="Pfam" id="PF02720">
    <property type="entry name" value="DUF222"/>
    <property type="match status" value="1"/>
</dbReference>
<gene>
    <name evidence="3" type="ORF">C8E89_10426</name>
</gene>
<dbReference type="Proteomes" id="UP000247781">
    <property type="component" value="Unassembled WGS sequence"/>
</dbReference>
<dbReference type="CDD" id="cd00085">
    <property type="entry name" value="HNHc"/>
    <property type="match status" value="1"/>
</dbReference>
<reference evidence="4" key="1">
    <citation type="submission" date="2018-05" db="EMBL/GenBank/DDBJ databases">
        <authorList>
            <person name="Deangelis K."/>
            <person name="Huntemann M."/>
            <person name="Clum A."/>
            <person name="Pillay M."/>
            <person name="Palaniappan K."/>
            <person name="Varghese N."/>
            <person name="Mikhailova N."/>
            <person name="Stamatis D."/>
            <person name="Reddy T."/>
            <person name="Daum C."/>
            <person name="Shapiro N."/>
            <person name="Ivanova N."/>
            <person name="Kyrpides N."/>
            <person name="Woyke T."/>
        </authorList>
    </citation>
    <scope>NUCLEOTIDE SEQUENCE [LARGE SCALE GENOMIC DNA]</scope>
    <source>
        <strain evidence="4">GAS496</strain>
    </source>
</reference>
<keyword evidence="4" id="KW-1185">Reference proteome</keyword>
<evidence type="ECO:0000259" key="2">
    <source>
        <dbReference type="SMART" id="SM00507"/>
    </source>
</evidence>
<sequence>MFEDVSEVALIDVMGEATRDESTAIAQRLAAVGELYARRAHELSETFWWRSDPTDEVAAEVSAAQNISHARAVGQVHYARTLRERLPEVAKVFAQGVIDFRMVSTIIARTENVTDEVIADLDAAIARHAEKWMKLSTPKLRDRIDLWVAKFDPAGVRVPPKIEDSRYVEIVPTEAGMAGIYGNIHAADGAALDKRLDALAATVCENDPRTKVQRRADATGPLARGEATLICQCGSDDCAATAERSAAAAVIHVLAEQATIDGTSDKPGYLPGFGILPADSVREVAKSAKLNPLTVPSTVDPDPGYRPTAKTLEFIRWRDLTCRWPGCDRPVEKSDIDHTVPWPAGPTHPSNNKPYCRTHHLLKTFCGWCDQQLPDGTIILTAPTGHAYTTKPHGASMFSALAQPTGELGLPPTLDAPETDRSVMMPKRKQTREQDRRDRINQERRERTELIAEEERQRQAWLADNYEPPPF</sequence>
<accession>A0A318HJF8</accession>
<dbReference type="OrthoDB" id="4775237at2"/>
<feature type="domain" description="HNH nuclease" evidence="2">
    <location>
        <begin position="310"/>
        <end position="361"/>
    </location>
</feature>
<reference evidence="3 4" key="2">
    <citation type="submission" date="2018-06" db="EMBL/GenBank/DDBJ databases">
        <title>Sequencing of bacterial isolates from soil warming experiment in Harvard Forest, Massachusetts, USA.</title>
        <authorList>
            <person name="Deangelis K.PhD."/>
        </authorList>
    </citation>
    <scope>NUCLEOTIDE SEQUENCE [LARGE SCALE GENOMIC DNA]</scope>
    <source>
        <strain evidence="3 4">GAS496</strain>
    </source>
</reference>
<dbReference type="RefSeq" id="WP_110315502.1">
    <property type="nucleotide sequence ID" value="NZ_QJJU01000004.1"/>
</dbReference>
<feature type="compositionally biased region" description="Basic and acidic residues" evidence="1">
    <location>
        <begin position="431"/>
        <end position="451"/>
    </location>
</feature>
<evidence type="ECO:0000256" key="1">
    <source>
        <dbReference type="SAM" id="MobiDB-lite"/>
    </source>
</evidence>
<feature type="region of interest" description="Disordered" evidence="1">
    <location>
        <begin position="405"/>
        <end position="451"/>
    </location>
</feature>
<protein>
    <submittedName>
        <fullName evidence="3">Uncharacterized protein DUF222</fullName>
    </submittedName>
</protein>
<comment type="caution">
    <text evidence="3">The sequence shown here is derived from an EMBL/GenBank/DDBJ whole genome shotgun (WGS) entry which is preliminary data.</text>
</comment>
<proteinExistence type="predicted"/>